<evidence type="ECO:0000313" key="2">
    <source>
        <dbReference type="Proteomes" id="UP000464865"/>
    </source>
</evidence>
<keyword evidence="2" id="KW-1185">Reference proteome</keyword>
<dbReference type="KEGG" id="roy:G3A56_01610"/>
<dbReference type="AlphaFoldDB" id="A0A7L5BD87"/>
<accession>A0A7L5BD87</accession>
<gene>
    <name evidence="1" type="ORF">G3A56_01610</name>
</gene>
<dbReference type="RefSeq" id="WP_164056050.1">
    <property type="nucleotide sequence ID" value="NZ_CP048632.1"/>
</dbReference>
<protein>
    <submittedName>
        <fullName evidence="1">Uncharacterized protein</fullName>
    </submittedName>
</protein>
<dbReference type="Pfam" id="PF19698">
    <property type="entry name" value="DUF6197"/>
    <property type="match status" value="1"/>
</dbReference>
<dbReference type="Proteomes" id="UP000464865">
    <property type="component" value="Chromosome M15-11"/>
</dbReference>
<organism evidence="1 2">
    <name type="scientific">Rhizobium oryzihabitans</name>
    <dbReference type="NCBI Taxonomy" id="2267833"/>
    <lineage>
        <taxon>Bacteria</taxon>
        <taxon>Pseudomonadati</taxon>
        <taxon>Pseudomonadota</taxon>
        <taxon>Alphaproteobacteria</taxon>
        <taxon>Hyphomicrobiales</taxon>
        <taxon>Rhizobiaceae</taxon>
        <taxon>Rhizobium/Agrobacterium group</taxon>
        <taxon>Rhizobium</taxon>
    </lineage>
</organism>
<reference evidence="1 2" key="1">
    <citation type="submission" date="2020-02" db="EMBL/GenBank/DDBJ databases">
        <title>Plant-Promoting Endophytic Bacterium Rhizobium oryzihabitans sp. nov., Isolated from the Root of Rice.</title>
        <authorList>
            <person name="zhao J."/>
            <person name="Zhang G."/>
        </authorList>
    </citation>
    <scope>NUCLEOTIDE SEQUENCE [LARGE SCALE GENOMIC DNA]</scope>
    <source>
        <strain evidence="1 2">M15</strain>
    </source>
</reference>
<proteinExistence type="predicted"/>
<name>A0A7L5BD87_9HYPH</name>
<sequence length="116" mass="12530">MDTVQILKEARALIADEENWTQGDYAQDKDGNQTMPSLSEATCFCAVGAIHRVGRIKLSQSVPLDIISVLAIDEAVDRTDVGISESAIIGFNDTHTHADVLALFDRTIARAESEAA</sequence>
<evidence type="ECO:0000313" key="1">
    <source>
        <dbReference type="EMBL" id="QIB36854.1"/>
    </source>
</evidence>
<dbReference type="EMBL" id="CP048632">
    <property type="protein sequence ID" value="QIB36854.1"/>
    <property type="molecule type" value="Genomic_DNA"/>
</dbReference>
<dbReference type="InterPro" id="IPR045677">
    <property type="entry name" value="DUF6197"/>
</dbReference>